<feature type="transmembrane region" description="Helical" evidence="1">
    <location>
        <begin position="151"/>
        <end position="173"/>
    </location>
</feature>
<protein>
    <submittedName>
        <fullName evidence="2">Uncharacterized protein</fullName>
    </submittedName>
</protein>
<gene>
    <name evidence="2" type="ORF">FB45DRAFT_931905</name>
</gene>
<keyword evidence="1" id="KW-0472">Membrane</keyword>
<feature type="transmembrane region" description="Helical" evidence="1">
    <location>
        <begin position="301"/>
        <end position="320"/>
    </location>
</feature>
<dbReference type="Proteomes" id="UP001221142">
    <property type="component" value="Unassembled WGS sequence"/>
</dbReference>
<feature type="transmembrane region" description="Helical" evidence="1">
    <location>
        <begin position="60"/>
        <end position="81"/>
    </location>
</feature>
<comment type="caution">
    <text evidence="2">The sequence shown here is derived from an EMBL/GenBank/DDBJ whole genome shotgun (WGS) entry which is preliminary data.</text>
</comment>
<keyword evidence="3" id="KW-1185">Reference proteome</keyword>
<organism evidence="2 3">
    <name type="scientific">Roridomyces roridus</name>
    <dbReference type="NCBI Taxonomy" id="1738132"/>
    <lineage>
        <taxon>Eukaryota</taxon>
        <taxon>Fungi</taxon>
        <taxon>Dikarya</taxon>
        <taxon>Basidiomycota</taxon>
        <taxon>Agaricomycotina</taxon>
        <taxon>Agaricomycetes</taxon>
        <taxon>Agaricomycetidae</taxon>
        <taxon>Agaricales</taxon>
        <taxon>Marasmiineae</taxon>
        <taxon>Mycenaceae</taxon>
        <taxon>Roridomyces</taxon>
    </lineage>
</organism>
<evidence type="ECO:0000256" key="1">
    <source>
        <dbReference type="SAM" id="Phobius"/>
    </source>
</evidence>
<sequence>MFLSLNIAFYLSSTGTVIRASPYQSLLPELMLYRLAMVVEESVMYILSLLQHLHDHGLQYLQILLLATASHSLGFLIVISYRRARKWVRAHATNPVHWDPHSCILPCGIILVGLAPRSRWIPWLYYYILARYISLPSPQDIHQSIALSSRWFSAGTLPIILGPLALVIGAIGLRTAVDVLSQFLSLVGVATQLQMRRKLRASYVSRWLLHVCCTVPLNIHGVSVAVFILLEVSTTTTFLGPEQQQLLDQPVTFREFLGSAWDMWDILRVSRIGHGTWRTNQAEAFHKICCMFVNASKALNWAQKLIIFAPVVIIYGYIYIMPIARKIYLLARIEHWKFRRRQTMYRQMRRNNSVENRLAANN</sequence>
<keyword evidence="1" id="KW-0812">Transmembrane</keyword>
<dbReference type="AlphaFoldDB" id="A0AAD7BEG0"/>
<reference evidence="2" key="1">
    <citation type="submission" date="2023-03" db="EMBL/GenBank/DDBJ databases">
        <title>Massive genome expansion in bonnet fungi (Mycena s.s.) driven by repeated elements and novel gene families across ecological guilds.</title>
        <authorList>
            <consortium name="Lawrence Berkeley National Laboratory"/>
            <person name="Harder C.B."/>
            <person name="Miyauchi S."/>
            <person name="Viragh M."/>
            <person name="Kuo A."/>
            <person name="Thoen E."/>
            <person name="Andreopoulos B."/>
            <person name="Lu D."/>
            <person name="Skrede I."/>
            <person name="Drula E."/>
            <person name="Henrissat B."/>
            <person name="Morin E."/>
            <person name="Kohler A."/>
            <person name="Barry K."/>
            <person name="LaButti K."/>
            <person name="Morin E."/>
            <person name="Salamov A."/>
            <person name="Lipzen A."/>
            <person name="Mereny Z."/>
            <person name="Hegedus B."/>
            <person name="Baldrian P."/>
            <person name="Stursova M."/>
            <person name="Weitz H."/>
            <person name="Taylor A."/>
            <person name="Grigoriev I.V."/>
            <person name="Nagy L.G."/>
            <person name="Martin F."/>
            <person name="Kauserud H."/>
        </authorList>
    </citation>
    <scope>NUCLEOTIDE SEQUENCE</scope>
    <source>
        <strain evidence="2">9284</strain>
    </source>
</reference>
<feature type="transmembrane region" description="Helical" evidence="1">
    <location>
        <begin position="207"/>
        <end position="230"/>
    </location>
</feature>
<dbReference type="EMBL" id="JARKIF010000019">
    <property type="protein sequence ID" value="KAJ7618556.1"/>
    <property type="molecule type" value="Genomic_DNA"/>
</dbReference>
<keyword evidence="1" id="KW-1133">Transmembrane helix</keyword>
<evidence type="ECO:0000313" key="3">
    <source>
        <dbReference type="Proteomes" id="UP001221142"/>
    </source>
</evidence>
<proteinExistence type="predicted"/>
<name>A0AAD7BEG0_9AGAR</name>
<evidence type="ECO:0000313" key="2">
    <source>
        <dbReference type="EMBL" id="KAJ7618556.1"/>
    </source>
</evidence>
<accession>A0AAD7BEG0</accession>